<dbReference type="AlphaFoldDB" id="A0A9X3CLS7"/>
<dbReference type="InterPro" id="IPR018060">
    <property type="entry name" value="HTH_AraC"/>
</dbReference>
<accession>A0A9X3CLS7</accession>
<dbReference type="PANTHER" id="PTHR47894">
    <property type="entry name" value="HTH-TYPE TRANSCRIPTIONAL REGULATOR GADX"/>
    <property type="match status" value="1"/>
</dbReference>
<dbReference type="InterPro" id="IPR020449">
    <property type="entry name" value="Tscrpt_reg_AraC-type_HTH"/>
</dbReference>
<dbReference type="Proteomes" id="UP001155587">
    <property type="component" value="Unassembled WGS sequence"/>
</dbReference>
<evidence type="ECO:0000256" key="2">
    <source>
        <dbReference type="ARBA" id="ARBA00023125"/>
    </source>
</evidence>
<dbReference type="PANTHER" id="PTHR47894:SF4">
    <property type="entry name" value="HTH-TYPE TRANSCRIPTIONAL REGULATOR GADX"/>
    <property type="match status" value="1"/>
</dbReference>
<protein>
    <submittedName>
        <fullName evidence="5">Helix-turn-helix domain-containing protein</fullName>
    </submittedName>
</protein>
<evidence type="ECO:0000259" key="4">
    <source>
        <dbReference type="PROSITE" id="PS01124"/>
    </source>
</evidence>
<keyword evidence="2" id="KW-0238">DNA-binding</keyword>
<evidence type="ECO:0000256" key="3">
    <source>
        <dbReference type="ARBA" id="ARBA00023163"/>
    </source>
</evidence>
<dbReference type="InterPro" id="IPR009057">
    <property type="entry name" value="Homeodomain-like_sf"/>
</dbReference>
<evidence type="ECO:0000313" key="6">
    <source>
        <dbReference type="Proteomes" id="UP001155587"/>
    </source>
</evidence>
<evidence type="ECO:0000313" key="5">
    <source>
        <dbReference type="EMBL" id="MCW8345747.1"/>
    </source>
</evidence>
<reference evidence="5" key="1">
    <citation type="submission" date="2022-02" db="EMBL/GenBank/DDBJ databases">
        <title>Vibrio sp. nov, a new bacterium isolated from seawater.</title>
        <authorList>
            <person name="Yuan Y."/>
        </authorList>
    </citation>
    <scope>NUCLEOTIDE SEQUENCE</scope>
    <source>
        <strain evidence="5">ZSDZ65</strain>
    </source>
</reference>
<dbReference type="PRINTS" id="PR00032">
    <property type="entry name" value="HTHARAC"/>
</dbReference>
<dbReference type="RefSeq" id="WP_265674158.1">
    <property type="nucleotide sequence ID" value="NZ_JAKRRY010000006.1"/>
</dbReference>
<dbReference type="Pfam" id="PF12833">
    <property type="entry name" value="HTH_18"/>
    <property type="match status" value="1"/>
</dbReference>
<dbReference type="PROSITE" id="PS01124">
    <property type="entry name" value="HTH_ARAC_FAMILY_2"/>
    <property type="match status" value="1"/>
</dbReference>
<comment type="caution">
    <text evidence="5">The sequence shown here is derived from an EMBL/GenBank/DDBJ whole genome shotgun (WGS) entry which is preliminary data.</text>
</comment>
<keyword evidence="1" id="KW-0805">Transcription regulation</keyword>
<feature type="domain" description="HTH araC/xylS-type" evidence="4">
    <location>
        <begin position="233"/>
        <end position="331"/>
    </location>
</feature>
<keyword evidence="6" id="KW-1185">Reference proteome</keyword>
<dbReference type="Gene3D" id="1.10.10.60">
    <property type="entry name" value="Homeodomain-like"/>
    <property type="match status" value="1"/>
</dbReference>
<dbReference type="SUPFAM" id="SSF46689">
    <property type="entry name" value="Homeodomain-like"/>
    <property type="match status" value="1"/>
</dbReference>
<dbReference type="GO" id="GO:0005829">
    <property type="term" value="C:cytosol"/>
    <property type="evidence" value="ECO:0007669"/>
    <property type="project" value="TreeGrafter"/>
</dbReference>
<dbReference type="EMBL" id="JAKRRY010000006">
    <property type="protein sequence ID" value="MCW8345747.1"/>
    <property type="molecule type" value="Genomic_DNA"/>
</dbReference>
<dbReference type="GO" id="GO:0000976">
    <property type="term" value="F:transcription cis-regulatory region binding"/>
    <property type="evidence" value="ECO:0007669"/>
    <property type="project" value="TreeGrafter"/>
</dbReference>
<evidence type="ECO:0000256" key="1">
    <source>
        <dbReference type="ARBA" id="ARBA00023015"/>
    </source>
</evidence>
<proteinExistence type="predicted"/>
<name>A0A9X3CLS7_9VIBR</name>
<dbReference type="SMART" id="SM00342">
    <property type="entry name" value="HTH_ARAC"/>
    <property type="match status" value="1"/>
</dbReference>
<sequence length="336" mass="37711">MFENVHFVRAIAMKGLMEGLFATYGVRSTAFGIPSSVFDSPMTLIPVSVLNHYYENIEALTGDPDAVLNLVRRGNLEQLGSISRWFFSGHELASAIRRINFGVTCIQSGAFFRGEAVGPLIKWTYLNDSISAQGKVHDGIRVANFMCNVLMRYLGNQFTPDRICIPGSRVNSQKYQAYFGCPIEWGHDQVEVWLPNKLRLEGSKVPSIAVDKLSMSFADLDNYLNMPDPQDHMKVLYEVVNYARHSGLPTLAKVSGLLSLSEQQLQRRLQSSGLNFTSIVGFVLSGEAANMIILGMPFEQIAARLGYRNLTSFSRMFKKYRGITPTQYRQNYLSAY</sequence>
<organism evidence="5 6">
    <name type="scientific">Vibrio qingdaonensis</name>
    <dbReference type="NCBI Taxonomy" id="2829491"/>
    <lineage>
        <taxon>Bacteria</taxon>
        <taxon>Pseudomonadati</taxon>
        <taxon>Pseudomonadota</taxon>
        <taxon>Gammaproteobacteria</taxon>
        <taxon>Vibrionales</taxon>
        <taxon>Vibrionaceae</taxon>
        <taxon>Vibrio</taxon>
    </lineage>
</organism>
<keyword evidence="3" id="KW-0804">Transcription</keyword>
<dbReference type="InterPro" id="IPR032687">
    <property type="entry name" value="AraC-type_N"/>
</dbReference>
<gene>
    <name evidence="5" type="ORF">MD535_06945</name>
</gene>
<dbReference type="Pfam" id="PF12625">
    <property type="entry name" value="Arabinose_bd"/>
    <property type="match status" value="1"/>
</dbReference>
<dbReference type="GO" id="GO:0003700">
    <property type="term" value="F:DNA-binding transcription factor activity"/>
    <property type="evidence" value="ECO:0007669"/>
    <property type="project" value="InterPro"/>
</dbReference>